<sequence>MVVLALAAVLAVAAVIVYWSWRHGPEHDLSGKVVLLTGAGGGLGRLLAEDLAARGCRLACVDVAEGPNEETASMVRAHGQANTTKLLARAYTVDLRNGEDISALVESVVNDFGQVDILVNCAGQLQAGAVWELTDDQTDQLLDVNLRACILLVKYALPHMRARGEGHIVTVGSVAAIFATRKMSVYAASKAGLSRFMQCLYFDLRRDGLGDKIHVTTIEPYLINTLPHLEASFKSRRPVAKLLLGYLEAKATARTICHCIATRQHLVTLPAHLGVLANILRHTPWTVQAYVLEKLARPDKRPPYPYHARHASLDAALMYELLSKGYDLHEDPEAVCRALRAENLAKGIALPHDYSPFRQSIRKFYSSRGQSVPDAVKSVFAL</sequence>
<dbReference type="OrthoDB" id="6251714at2759"/>
<dbReference type="PRINTS" id="PR00080">
    <property type="entry name" value="SDRFAMILY"/>
</dbReference>
<keyword evidence="3" id="KW-1185">Reference proteome</keyword>
<protein>
    <submittedName>
        <fullName evidence="4">Uncharacterized oxidoreductase SERP2049-like</fullName>
    </submittedName>
</protein>
<dbReference type="Proteomes" id="UP000515158">
    <property type="component" value="Unplaced"/>
</dbReference>
<dbReference type="PRINTS" id="PR00081">
    <property type="entry name" value="GDHRDH"/>
</dbReference>
<evidence type="ECO:0000256" key="1">
    <source>
        <dbReference type="RuleBase" id="RU000363"/>
    </source>
</evidence>
<dbReference type="AlphaFoldDB" id="A0A6P9A7G6"/>
<evidence type="ECO:0000313" key="3">
    <source>
        <dbReference type="Proteomes" id="UP000515158"/>
    </source>
</evidence>
<evidence type="ECO:0000313" key="4">
    <source>
        <dbReference type="RefSeq" id="XP_034253259.1"/>
    </source>
</evidence>
<gene>
    <name evidence="4" type="primary">LOC117652443</name>
</gene>
<dbReference type="PANTHER" id="PTHR24322:SF748">
    <property type="entry name" value="FI23927P1-RELATED"/>
    <property type="match status" value="1"/>
</dbReference>
<dbReference type="GO" id="GO:0016616">
    <property type="term" value="F:oxidoreductase activity, acting on the CH-OH group of donors, NAD or NADP as acceptor"/>
    <property type="evidence" value="ECO:0007669"/>
    <property type="project" value="TreeGrafter"/>
</dbReference>
<dbReference type="GO" id="GO:0005811">
    <property type="term" value="C:lipid droplet"/>
    <property type="evidence" value="ECO:0007669"/>
    <property type="project" value="TreeGrafter"/>
</dbReference>
<dbReference type="SUPFAM" id="SSF51735">
    <property type="entry name" value="NAD(P)-binding Rossmann-fold domains"/>
    <property type="match status" value="1"/>
</dbReference>
<reference evidence="4" key="1">
    <citation type="submission" date="2025-08" db="UniProtKB">
        <authorList>
            <consortium name="RefSeq"/>
        </authorList>
    </citation>
    <scope>IDENTIFICATION</scope>
    <source>
        <tissue evidence="4">Total insect</tissue>
    </source>
</reference>
<dbReference type="SMART" id="SM00822">
    <property type="entry name" value="PKS_KR"/>
    <property type="match status" value="1"/>
</dbReference>
<proteinExistence type="inferred from homology"/>
<dbReference type="Pfam" id="PF00106">
    <property type="entry name" value="adh_short"/>
    <property type="match status" value="1"/>
</dbReference>
<accession>A0A6P9A7G6</accession>
<dbReference type="RefSeq" id="XP_034253259.1">
    <property type="nucleotide sequence ID" value="XM_034397368.1"/>
</dbReference>
<dbReference type="PANTHER" id="PTHR24322">
    <property type="entry name" value="PKSB"/>
    <property type="match status" value="1"/>
</dbReference>
<dbReference type="InterPro" id="IPR057326">
    <property type="entry name" value="KR_dom"/>
</dbReference>
<dbReference type="InterPro" id="IPR036291">
    <property type="entry name" value="NAD(P)-bd_dom_sf"/>
</dbReference>
<dbReference type="KEGG" id="tpal:117652443"/>
<dbReference type="InterPro" id="IPR002347">
    <property type="entry name" value="SDR_fam"/>
</dbReference>
<dbReference type="InParanoid" id="A0A6P9A7G6"/>
<name>A0A6P9A7G6_THRPL</name>
<evidence type="ECO:0000259" key="2">
    <source>
        <dbReference type="SMART" id="SM00822"/>
    </source>
</evidence>
<dbReference type="GeneID" id="117652443"/>
<organism evidence="4">
    <name type="scientific">Thrips palmi</name>
    <name type="common">Melon thrips</name>
    <dbReference type="NCBI Taxonomy" id="161013"/>
    <lineage>
        <taxon>Eukaryota</taxon>
        <taxon>Metazoa</taxon>
        <taxon>Ecdysozoa</taxon>
        <taxon>Arthropoda</taxon>
        <taxon>Hexapoda</taxon>
        <taxon>Insecta</taxon>
        <taxon>Pterygota</taxon>
        <taxon>Neoptera</taxon>
        <taxon>Paraneoptera</taxon>
        <taxon>Thysanoptera</taxon>
        <taxon>Terebrantia</taxon>
        <taxon>Thripoidea</taxon>
        <taxon>Thripidae</taxon>
        <taxon>Thrips</taxon>
    </lineage>
</organism>
<comment type="similarity">
    <text evidence="1">Belongs to the short-chain dehydrogenases/reductases (SDR) family.</text>
</comment>
<dbReference type="Gene3D" id="3.40.50.720">
    <property type="entry name" value="NAD(P)-binding Rossmann-like Domain"/>
    <property type="match status" value="1"/>
</dbReference>
<feature type="domain" description="Ketoreductase" evidence="2">
    <location>
        <begin position="32"/>
        <end position="221"/>
    </location>
</feature>